<dbReference type="GeneTree" id="ENSGT00730000111184"/>
<accession>A0AAQ4PMK7</accession>
<evidence type="ECO:0008006" key="4">
    <source>
        <dbReference type="Google" id="ProtNLM"/>
    </source>
</evidence>
<feature type="compositionally biased region" description="Polar residues" evidence="1">
    <location>
        <begin position="101"/>
        <end position="110"/>
    </location>
</feature>
<evidence type="ECO:0000313" key="3">
    <source>
        <dbReference type="Proteomes" id="UP000007635"/>
    </source>
</evidence>
<feature type="compositionally biased region" description="Basic and acidic residues" evidence="1">
    <location>
        <begin position="323"/>
        <end position="347"/>
    </location>
</feature>
<feature type="compositionally biased region" description="Low complexity" evidence="1">
    <location>
        <begin position="70"/>
        <end position="79"/>
    </location>
</feature>
<dbReference type="GO" id="GO:0000281">
    <property type="term" value="P:mitotic cytokinesis"/>
    <property type="evidence" value="ECO:0007669"/>
    <property type="project" value="InterPro"/>
</dbReference>
<reference evidence="2 3" key="1">
    <citation type="journal article" date="2021" name="G3 (Bethesda)">
        <title>Improved contiguity of the threespine stickleback genome using long-read sequencing.</title>
        <authorList>
            <person name="Nath S."/>
            <person name="Shaw D.E."/>
            <person name="White M.A."/>
        </authorList>
    </citation>
    <scope>NUCLEOTIDE SEQUENCE [LARGE SCALE GENOMIC DNA]</scope>
    <source>
        <strain evidence="2 3">Lake Benthic</strain>
    </source>
</reference>
<keyword evidence="3" id="KW-1185">Reference proteome</keyword>
<evidence type="ECO:0000313" key="2">
    <source>
        <dbReference type="Ensembl" id="ENSGACP00000040085.1"/>
    </source>
</evidence>
<feature type="region of interest" description="Disordered" evidence="1">
    <location>
        <begin position="1"/>
        <end position="51"/>
    </location>
</feature>
<feature type="compositionally biased region" description="Polar residues" evidence="1">
    <location>
        <begin position="1"/>
        <end position="25"/>
    </location>
</feature>
<feature type="region of interest" description="Disordered" evidence="1">
    <location>
        <begin position="473"/>
        <end position="544"/>
    </location>
</feature>
<sequence>MTNQPFTTLAYTKSPKTTRRTTFQDELQAAVSARANQTKTDRYSYSDDFNDDEDDFFNELLKSRKKKSGSIKAAKSQAKTNNFDISDDEGKQGRTKKVSFLKTQKIASPSESRENEPPDPPAGPPSNHQDSSSSPRSTNISEENVRFDSSDGLSTDPRIARRSSSKSVSYQTSDDSLLDMPLPLPADNIGEGPPCPGEERSSAPEGGCQTPPVSAPDRPRVPSAATCRLHSDTNKEPPRPKPRQRTLGLGLRAVDKMAEDAGSPGVSRPQTSPASIALSSDTSSSLAGGEEGSLSKSSLGKSEQSQLNTTADPGSTDGFISDGSKEQERKNSTSLEEFHADPGDRSQRVSAVQQTARESSRTSCSRSAQRPHSVCSGEVQSKYLGTLKLLDRKVSEHESEPRAADSLRAAIYQEWLKKKKEKSRDNLQIKKEEEILKEKKQKEEEAKKGDAVASYEAWKDKKAESLKAKAKEKQEAIRKAQRAIEENEEKKQSAKQVFEKWKREHDDLLKEKSRRQREAEKKRCLRKQEKEEERKTDSKSAFSDWREKKTVVLHEKVLTKREESQKKAEEERYLTEERDKMALEMYESWLVSRTAGITHSTSKSLRGVHVISPLAPQQLRKDLEQKRQREERRIQAILQDDPPPPWSPPNKTIPFGK</sequence>
<organism evidence="2 3">
    <name type="scientific">Gasterosteus aculeatus aculeatus</name>
    <name type="common">three-spined stickleback</name>
    <dbReference type="NCBI Taxonomy" id="481459"/>
    <lineage>
        <taxon>Eukaryota</taxon>
        <taxon>Metazoa</taxon>
        <taxon>Chordata</taxon>
        <taxon>Craniata</taxon>
        <taxon>Vertebrata</taxon>
        <taxon>Euteleostomi</taxon>
        <taxon>Actinopterygii</taxon>
        <taxon>Neopterygii</taxon>
        <taxon>Teleostei</taxon>
        <taxon>Neoteleostei</taxon>
        <taxon>Acanthomorphata</taxon>
        <taxon>Eupercaria</taxon>
        <taxon>Perciformes</taxon>
        <taxon>Cottioidei</taxon>
        <taxon>Gasterosteales</taxon>
        <taxon>Gasterosteidae</taxon>
        <taxon>Gasterosteus</taxon>
    </lineage>
</organism>
<dbReference type="InterPro" id="IPR026106">
    <property type="entry name" value="MAP9"/>
</dbReference>
<dbReference type="GO" id="GO:0090307">
    <property type="term" value="P:mitotic spindle assembly"/>
    <property type="evidence" value="ECO:0007669"/>
    <property type="project" value="TreeGrafter"/>
</dbReference>
<feature type="region of interest" description="Disordered" evidence="1">
    <location>
        <begin position="63"/>
        <end position="376"/>
    </location>
</feature>
<feature type="compositionally biased region" description="Low complexity" evidence="1">
    <location>
        <begin position="174"/>
        <end position="187"/>
    </location>
</feature>
<dbReference type="GO" id="GO:0008017">
    <property type="term" value="F:microtubule binding"/>
    <property type="evidence" value="ECO:0007669"/>
    <property type="project" value="TreeGrafter"/>
</dbReference>
<feature type="compositionally biased region" description="Polar residues" evidence="1">
    <location>
        <begin position="348"/>
        <end position="370"/>
    </location>
</feature>
<dbReference type="PANTHER" id="PTHR14739">
    <property type="entry name" value="MICROTUBULE-ASSOCIATED PROTEIN 9"/>
    <property type="match status" value="1"/>
</dbReference>
<dbReference type="PANTHER" id="PTHR14739:SF9">
    <property type="entry name" value="MICROTUBULE-ASSOCIATED PROTEIN 9"/>
    <property type="match status" value="1"/>
</dbReference>
<dbReference type="GO" id="GO:0000235">
    <property type="term" value="C:astral microtubule"/>
    <property type="evidence" value="ECO:0007669"/>
    <property type="project" value="TreeGrafter"/>
</dbReference>
<feature type="compositionally biased region" description="Polar residues" evidence="1">
    <location>
        <begin position="126"/>
        <end position="142"/>
    </location>
</feature>
<reference evidence="2" key="3">
    <citation type="submission" date="2025-09" db="UniProtKB">
        <authorList>
            <consortium name="Ensembl"/>
        </authorList>
    </citation>
    <scope>IDENTIFICATION</scope>
</reference>
<reference evidence="2" key="2">
    <citation type="submission" date="2025-08" db="UniProtKB">
        <authorList>
            <consortium name="Ensembl"/>
        </authorList>
    </citation>
    <scope>IDENTIFICATION</scope>
</reference>
<proteinExistence type="predicted"/>
<dbReference type="GO" id="GO:1902412">
    <property type="term" value="P:regulation of mitotic cytokinesis"/>
    <property type="evidence" value="ECO:0007669"/>
    <property type="project" value="TreeGrafter"/>
</dbReference>
<dbReference type="Ensembl" id="ENSGACT00000063996.1">
    <property type="protein sequence ID" value="ENSGACP00000040085.1"/>
    <property type="gene ID" value="ENSGACG00000036087.1"/>
</dbReference>
<dbReference type="Proteomes" id="UP000007635">
    <property type="component" value="Chromosome IX"/>
</dbReference>
<feature type="compositionally biased region" description="Low complexity" evidence="1">
    <location>
        <begin position="272"/>
        <end position="307"/>
    </location>
</feature>
<dbReference type="AlphaFoldDB" id="A0AAQ4PMK7"/>
<protein>
    <recommendedName>
        <fullName evidence="4">Microtubule-associated protein 9</fullName>
    </recommendedName>
</protein>
<feature type="region of interest" description="Disordered" evidence="1">
    <location>
        <begin position="635"/>
        <end position="657"/>
    </location>
</feature>
<name>A0AAQ4PMK7_GASAC</name>
<feature type="compositionally biased region" description="Basic and acidic residues" evidence="1">
    <location>
        <begin position="229"/>
        <end position="239"/>
    </location>
</feature>
<evidence type="ECO:0000256" key="1">
    <source>
        <dbReference type="SAM" id="MobiDB-lite"/>
    </source>
</evidence>